<dbReference type="GO" id="GO:0061630">
    <property type="term" value="F:ubiquitin protein ligase activity"/>
    <property type="evidence" value="ECO:0007669"/>
    <property type="project" value="UniProtKB-EC"/>
</dbReference>
<evidence type="ECO:0000313" key="11">
    <source>
        <dbReference type="Proteomes" id="UP000694920"/>
    </source>
</evidence>
<evidence type="ECO:0000256" key="3">
    <source>
        <dbReference type="ARBA" id="ARBA00022679"/>
    </source>
</evidence>
<dbReference type="PROSITE" id="PS50089">
    <property type="entry name" value="ZF_RING_2"/>
    <property type="match status" value="1"/>
</dbReference>
<evidence type="ECO:0000256" key="4">
    <source>
        <dbReference type="ARBA" id="ARBA00022723"/>
    </source>
</evidence>
<keyword evidence="4" id="KW-0479">Metal-binding</keyword>
<feature type="region of interest" description="Disordered" evidence="9">
    <location>
        <begin position="451"/>
        <end position="518"/>
    </location>
</feature>
<dbReference type="AlphaFoldDB" id="A0AAJ7BN13"/>
<feature type="domain" description="RING-type" evidence="10">
    <location>
        <begin position="643"/>
        <end position="684"/>
    </location>
</feature>
<feature type="region of interest" description="Disordered" evidence="9">
    <location>
        <begin position="218"/>
        <end position="287"/>
    </location>
</feature>
<evidence type="ECO:0000259" key="10">
    <source>
        <dbReference type="PROSITE" id="PS50089"/>
    </source>
</evidence>
<sequence length="699" mass="80224">MEEGKSSENIRHKEIIGERSELFNEETGTCAMEGNTSLADILDTAFTSTVDPSPQSRFNSGNEMEYEHLFAESDIEETDVVEPVVVEPVAPFPSQSHRPAPENNYSFVPYMPQPERSTGSREFWHLDHHNCNMCQTRQERHYKKDPAGSQTDNNACEEWVCDTHRRKRILHERDLPPKHKAKKNDEHKTINTQLPVSLSIPGPSRVVDHPVDYSITRSTTHVGGVSDQDLQDAGNGNTHEATLFTPQLPMVLNPHEVHPRHSTRNDDTPSAPDLQLDWSSSSGSDDEEYTVEVLGTVNRNNKKKDLNGRTVTVVDLTAESDEEHTPTMPTNDPNVQQTNDHSHRSSSCCMHGPPDYRPYVYYNRHMYSHDRPRIPVYDQTYTPYDADTPTDMVIPRMHPVQERLWRSQQRTQELHRRRLYARTTLHYGCVTSNPAHQVHQSGPHLCNAIGSSSSSTRCNGRDNTMYTNNYHPPPPLPPPQQPTVYSHPEVRRQPSFGPPSPQTVMMDPVSNTEDMDSTPPEMMTSLPVHQHVHHHMHHYHPHLSPPMPQRFHHLHISLLPHLAGGYMEQDMSYPRLSPLQDLLFRQTRPMNARLDNYMRIVDLRRMAHISCGATQESIESHTFPHKYKRMKKVENGEDAMEKCTICLSEFEDCESVRRLPCMHLFHIDCVDQWLCTNKRCPICRVDIETFLHKELSTAA</sequence>
<feature type="compositionally biased region" description="Basic and acidic residues" evidence="9">
    <location>
        <begin position="171"/>
        <end position="189"/>
    </location>
</feature>
<keyword evidence="6" id="KW-0833">Ubl conjugation pathway</keyword>
<dbReference type="GeneID" id="107265055"/>
<evidence type="ECO:0000256" key="8">
    <source>
        <dbReference type="PROSITE-ProRule" id="PRU00175"/>
    </source>
</evidence>
<feature type="compositionally biased region" description="Pro residues" evidence="9">
    <location>
        <begin position="471"/>
        <end position="481"/>
    </location>
</feature>
<comment type="catalytic activity">
    <reaction evidence="1">
        <text>S-ubiquitinyl-[E2 ubiquitin-conjugating enzyme]-L-cysteine + [acceptor protein]-L-lysine = [E2 ubiquitin-conjugating enzyme]-L-cysteine + N(6)-ubiquitinyl-[acceptor protein]-L-lysine.</text>
        <dbReference type="EC" id="2.3.2.27"/>
    </reaction>
</comment>
<feature type="compositionally biased region" description="Polar residues" evidence="9">
    <location>
        <begin position="327"/>
        <end position="339"/>
    </location>
</feature>
<gene>
    <name evidence="12" type="primary">LOC107265055</name>
</gene>
<evidence type="ECO:0000313" key="12">
    <source>
        <dbReference type="RefSeq" id="XP_015589528.1"/>
    </source>
</evidence>
<dbReference type="InterPro" id="IPR013083">
    <property type="entry name" value="Znf_RING/FYVE/PHD"/>
</dbReference>
<dbReference type="Pfam" id="PF13639">
    <property type="entry name" value="zf-RING_2"/>
    <property type="match status" value="1"/>
</dbReference>
<name>A0AAJ7BN13_CEPCN</name>
<evidence type="ECO:0000256" key="1">
    <source>
        <dbReference type="ARBA" id="ARBA00000900"/>
    </source>
</evidence>
<evidence type="ECO:0000256" key="2">
    <source>
        <dbReference type="ARBA" id="ARBA00012483"/>
    </source>
</evidence>
<proteinExistence type="predicted"/>
<evidence type="ECO:0000256" key="9">
    <source>
        <dbReference type="SAM" id="MobiDB-lite"/>
    </source>
</evidence>
<dbReference type="InterPro" id="IPR001841">
    <property type="entry name" value="Znf_RING"/>
</dbReference>
<dbReference type="PANTHER" id="PTHR22937:SF65">
    <property type="entry name" value="E3 UBIQUITIN-PROTEIN LIGASE ARK2C"/>
    <property type="match status" value="1"/>
</dbReference>
<keyword evidence="5 8" id="KW-0863">Zinc-finger</keyword>
<dbReference type="GO" id="GO:0008270">
    <property type="term" value="F:zinc ion binding"/>
    <property type="evidence" value="ECO:0007669"/>
    <property type="project" value="UniProtKB-KW"/>
</dbReference>
<dbReference type="SUPFAM" id="SSF57850">
    <property type="entry name" value="RING/U-box"/>
    <property type="match status" value="1"/>
</dbReference>
<keyword evidence="7" id="KW-0862">Zinc</keyword>
<reference evidence="12" key="1">
    <citation type="submission" date="2025-08" db="UniProtKB">
        <authorList>
            <consortium name="RefSeq"/>
        </authorList>
    </citation>
    <scope>IDENTIFICATION</scope>
</reference>
<feature type="compositionally biased region" description="Basic and acidic residues" evidence="9">
    <location>
        <begin position="255"/>
        <end position="267"/>
    </location>
</feature>
<dbReference type="SMART" id="SM00184">
    <property type="entry name" value="RING"/>
    <property type="match status" value="1"/>
</dbReference>
<dbReference type="RefSeq" id="XP_015589528.1">
    <property type="nucleotide sequence ID" value="XM_015734042.1"/>
</dbReference>
<organism evidence="11 12">
    <name type="scientific">Cephus cinctus</name>
    <name type="common">Wheat stem sawfly</name>
    <dbReference type="NCBI Taxonomy" id="211228"/>
    <lineage>
        <taxon>Eukaryota</taxon>
        <taxon>Metazoa</taxon>
        <taxon>Ecdysozoa</taxon>
        <taxon>Arthropoda</taxon>
        <taxon>Hexapoda</taxon>
        <taxon>Insecta</taxon>
        <taxon>Pterygota</taxon>
        <taxon>Neoptera</taxon>
        <taxon>Endopterygota</taxon>
        <taxon>Hymenoptera</taxon>
        <taxon>Cephoidea</taxon>
        <taxon>Cephidae</taxon>
        <taxon>Cephus</taxon>
    </lineage>
</organism>
<dbReference type="GO" id="GO:0005634">
    <property type="term" value="C:nucleus"/>
    <property type="evidence" value="ECO:0007669"/>
    <property type="project" value="TreeGrafter"/>
</dbReference>
<keyword evidence="11" id="KW-1185">Reference proteome</keyword>
<dbReference type="Proteomes" id="UP000694920">
    <property type="component" value="Unplaced"/>
</dbReference>
<evidence type="ECO:0000256" key="5">
    <source>
        <dbReference type="ARBA" id="ARBA00022771"/>
    </source>
</evidence>
<keyword evidence="3" id="KW-0808">Transferase</keyword>
<feature type="region of interest" description="Disordered" evidence="9">
    <location>
        <begin position="171"/>
        <end position="205"/>
    </location>
</feature>
<protein>
    <recommendedName>
        <fullName evidence="2">RING-type E3 ubiquitin transferase</fullName>
        <ecNumber evidence="2">2.3.2.27</ecNumber>
    </recommendedName>
</protein>
<dbReference type="KEGG" id="ccin:107265055"/>
<accession>A0AAJ7BN13</accession>
<dbReference type="CDD" id="cd16474">
    <property type="entry name" value="RING-H2_RNF111-like"/>
    <property type="match status" value="1"/>
</dbReference>
<dbReference type="EC" id="2.3.2.27" evidence="2"/>
<dbReference type="InterPro" id="IPR045191">
    <property type="entry name" value="MBR1/2-like"/>
</dbReference>
<dbReference type="Gene3D" id="3.30.40.10">
    <property type="entry name" value="Zinc/RING finger domain, C3HC4 (zinc finger)"/>
    <property type="match status" value="1"/>
</dbReference>
<evidence type="ECO:0000256" key="6">
    <source>
        <dbReference type="ARBA" id="ARBA00022786"/>
    </source>
</evidence>
<feature type="region of interest" description="Disordered" evidence="9">
    <location>
        <begin position="317"/>
        <end position="349"/>
    </location>
</feature>
<feature type="compositionally biased region" description="Polar residues" evidence="9">
    <location>
        <begin position="451"/>
        <end position="470"/>
    </location>
</feature>
<evidence type="ECO:0000256" key="7">
    <source>
        <dbReference type="ARBA" id="ARBA00022833"/>
    </source>
</evidence>
<dbReference type="PANTHER" id="PTHR22937">
    <property type="entry name" value="E3 UBIQUITIN-PROTEIN LIGASE RNF165"/>
    <property type="match status" value="1"/>
</dbReference>